<dbReference type="Proteomes" id="UP000663855">
    <property type="component" value="Unassembled WGS sequence"/>
</dbReference>
<evidence type="ECO:0000313" key="1">
    <source>
        <dbReference type="EMBL" id="CAF1595750.1"/>
    </source>
</evidence>
<protein>
    <submittedName>
        <fullName evidence="1">Uncharacterized protein</fullName>
    </submittedName>
</protein>
<dbReference type="AlphaFoldDB" id="A0A816AGS5"/>
<gene>
    <name evidence="1" type="ORF">CJN711_LOCUS34562</name>
</gene>
<comment type="caution">
    <text evidence="1">The sequence shown here is derived from an EMBL/GenBank/DDBJ whole genome shotgun (WGS) entry which is preliminary data.</text>
</comment>
<proteinExistence type="predicted"/>
<accession>A0A816AGS5</accession>
<reference evidence="1" key="1">
    <citation type="submission" date="2021-02" db="EMBL/GenBank/DDBJ databases">
        <authorList>
            <person name="Nowell W R."/>
        </authorList>
    </citation>
    <scope>NUCLEOTIDE SEQUENCE</scope>
</reference>
<organism evidence="1 2">
    <name type="scientific">Rotaria magnacalcarata</name>
    <dbReference type="NCBI Taxonomy" id="392030"/>
    <lineage>
        <taxon>Eukaryota</taxon>
        <taxon>Metazoa</taxon>
        <taxon>Spiralia</taxon>
        <taxon>Gnathifera</taxon>
        <taxon>Rotifera</taxon>
        <taxon>Eurotatoria</taxon>
        <taxon>Bdelloidea</taxon>
        <taxon>Philodinida</taxon>
        <taxon>Philodinidae</taxon>
        <taxon>Rotaria</taxon>
    </lineage>
</organism>
<sequence>MLDISHYFNERTRPVKQLKAGSNAHEVNCVPHFDPDLFSLTILSTCDGLQLYDQMKDEWIDGSDNSKDCQRCIDVI</sequence>
<dbReference type="EMBL" id="CAJNOV010016772">
    <property type="protein sequence ID" value="CAF1595750.1"/>
    <property type="molecule type" value="Genomic_DNA"/>
</dbReference>
<evidence type="ECO:0000313" key="2">
    <source>
        <dbReference type="Proteomes" id="UP000663855"/>
    </source>
</evidence>
<name>A0A816AGS5_9BILA</name>